<feature type="signal peptide" evidence="7">
    <location>
        <begin position="1"/>
        <end position="21"/>
    </location>
</feature>
<evidence type="ECO:0000259" key="9">
    <source>
        <dbReference type="Pfam" id="PF14416"/>
    </source>
</evidence>
<dbReference type="PANTHER" id="PTHR32285:SF206">
    <property type="entry name" value="PROTEIN TRICHOME BIREFRINGENCE-LIKE 37"/>
    <property type="match status" value="1"/>
</dbReference>
<evidence type="ECO:0000256" key="2">
    <source>
        <dbReference type="ARBA" id="ARBA00007727"/>
    </source>
</evidence>
<feature type="domain" description="Trichome birefringence-like N-terminal" evidence="9">
    <location>
        <begin position="35"/>
        <end position="87"/>
    </location>
</feature>
<proteinExistence type="inferred from homology"/>
<evidence type="ECO:0000313" key="11">
    <source>
        <dbReference type="Proteomes" id="UP000077755"/>
    </source>
</evidence>
<sequence length="360" mass="41765">MEYMTFALMLLCFHVIWLSIACQGFSSLQPHNLSSCNLYEGKWVFDDTYPLYDSAVCPFIKKEFNCQKNGRPDKLYLKYKWKPTACELPRFNGEEFLRRYRGKKIMFVGDSLSLNQWQSLTCMLHSAVPSSNFTLRKKGHQSTFTFPEYSISLILWRNEFLVDIVKDKKLGRILKLDSIKGGNAWKGFDMLIFNTWHWWLHRGKHQVWDYMQEGDKIYKDMDRLDAFRKGLKTWSQWVDYNVDPSDTQVFFQGISPTHYHGKEWNEPKSTCKGQTKPLGGSVYPGGSVPAVVVVNEVLSSMKKAVTLLDVTTLSQLRPDGHPSHYGYKRKKNDCSHWCLAGTPDTWNQIMYAILVSSETP</sequence>
<feature type="domain" description="Trichome birefringence-like C-terminal" evidence="8">
    <location>
        <begin position="88"/>
        <end position="352"/>
    </location>
</feature>
<keyword evidence="6" id="KW-0472">Membrane</keyword>
<dbReference type="EMBL" id="CP093347">
    <property type="protein sequence ID" value="WOH00790.1"/>
    <property type="molecule type" value="Genomic_DNA"/>
</dbReference>
<reference evidence="10" key="2">
    <citation type="submission" date="2022-03" db="EMBL/GenBank/DDBJ databases">
        <title>Draft title - Genomic analysis of global carrot germplasm unveils the trajectory of domestication and the origin of high carotenoid orange carrot.</title>
        <authorList>
            <person name="Iorizzo M."/>
            <person name="Ellison S."/>
            <person name="Senalik D."/>
            <person name="Macko-Podgorni A."/>
            <person name="Grzebelus D."/>
            <person name="Bostan H."/>
            <person name="Rolling W."/>
            <person name="Curaba J."/>
            <person name="Simon P."/>
        </authorList>
    </citation>
    <scope>NUCLEOTIDE SEQUENCE</scope>
    <source>
        <tissue evidence="10">Leaf</tissue>
    </source>
</reference>
<dbReference type="PANTHER" id="PTHR32285">
    <property type="entry name" value="PROTEIN TRICHOME BIREFRINGENCE-LIKE 9-RELATED"/>
    <property type="match status" value="1"/>
</dbReference>
<feature type="chain" id="PRO_5042213628" description="Trichome birefringence-like N-terminal domain-containing protein" evidence="7">
    <location>
        <begin position="22"/>
        <end position="360"/>
    </location>
</feature>
<evidence type="ECO:0000259" key="8">
    <source>
        <dbReference type="Pfam" id="PF13839"/>
    </source>
</evidence>
<dbReference type="Pfam" id="PF13839">
    <property type="entry name" value="PC-Esterase"/>
    <property type="match status" value="1"/>
</dbReference>
<dbReference type="AlphaFoldDB" id="A0AAF0X451"/>
<evidence type="ECO:0000256" key="4">
    <source>
        <dbReference type="ARBA" id="ARBA00022968"/>
    </source>
</evidence>
<accession>A0AAF0X451</accession>
<dbReference type="InterPro" id="IPR026057">
    <property type="entry name" value="TBL_C"/>
</dbReference>
<organism evidence="10 11">
    <name type="scientific">Daucus carota subsp. sativus</name>
    <name type="common">Carrot</name>
    <dbReference type="NCBI Taxonomy" id="79200"/>
    <lineage>
        <taxon>Eukaryota</taxon>
        <taxon>Viridiplantae</taxon>
        <taxon>Streptophyta</taxon>
        <taxon>Embryophyta</taxon>
        <taxon>Tracheophyta</taxon>
        <taxon>Spermatophyta</taxon>
        <taxon>Magnoliopsida</taxon>
        <taxon>eudicotyledons</taxon>
        <taxon>Gunneridae</taxon>
        <taxon>Pentapetalae</taxon>
        <taxon>asterids</taxon>
        <taxon>campanulids</taxon>
        <taxon>Apiales</taxon>
        <taxon>Apiaceae</taxon>
        <taxon>Apioideae</taxon>
        <taxon>Scandiceae</taxon>
        <taxon>Daucinae</taxon>
        <taxon>Daucus</taxon>
        <taxon>Daucus sect. Daucus</taxon>
    </lineage>
</organism>
<reference evidence="10" key="1">
    <citation type="journal article" date="2016" name="Nat. Genet.">
        <title>A high-quality carrot genome assembly provides new insights into carotenoid accumulation and asterid genome evolution.</title>
        <authorList>
            <person name="Iorizzo M."/>
            <person name="Ellison S."/>
            <person name="Senalik D."/>
            <person name="Zeng P."/>
            <person name="Satapoomin P."/>
            <person name="Huang J."/>
            <person name="Bowman M."/>
            <person name="Iovene M."/>
            <person name="Sanseverino W."/>
            <person name="Cavagnaro P."/>
            <person name="Yildiz M."/>
            <person name="Macko-Podgorni A."/>
            <person name="Moranska E."/>
            <person name="Grzebelus E."/>
            <person name="Grzebelus D."/>
            <person name="Ashrafi H."/>
            <person name="Zheng Z."/>
            <person name="Cheng S."/>
            <person name="Spooner D."/>
            <person name="Van Deynze A."/>
            <person name="Simon P."/>
        </authorList>
    </citation>
    <scope>NUCLEOTIDE SEQUENCE</scope>
    <source>
        <tissue evidence="10">Leaf</tissue>
    </source>
</reference>
<comment type="subcellular location">
    <subcellularLocation>
        <location evidence="1">Membrane</location>
        <topology evidence="1">Single-pass membrane protein</topology>
    </subcellularLocation>
</comment>
<keyword evidence="5" id="KW-1133">Transmembrane helix</keyword>
<keyword evidence="11" id="KW-1185">Reference proteome</keyword>
<dbReference type="Proteomes" id="UP000077755">
    <property type="component" value="Chromosome 5"/>
</dbReference>
<gene>
    <name evidence="10" type="ORF">DCAR_0520165</name>
</gene>
<keyword evidence="3" id="KW-0812">Transmembrane</keyword>
<evidence type="ECO:0000256" key="6">
    <source>
        <dbReference type="ARBA" id="ARBA00023136"/>
    </source>
</evidence>
<dbReference type="GO" id="GO:0016020">
    <property type="term" value="C:membrane"/>
    <property type="evidence" value="ECO:0007669"/>
    <property type="project" value="UniProtKB-SubCell"/>
</dbReference>
<dbReference type="InterPro" id="IPR025846">
    <property type="entry name" value="TBL_N"/>
</dbReference>
<evidence type="ECO:0008006" key="12">
    <source>
        <dbReference type="Google" id="ProtNLM"/>
    </source>
</evidence>
<protein>
    <recommendedName>
        <fullName evidence="12">Trichome birefringence-like N-terminal domain-containing protein</fullName>
    </recommendedName>
</protein>
<evidence type="ECO:0000313" key="10">
    <source>
        <dbReference type="EMBL" id="WOH00790.1"/>
    </source>
</evidence>
<evidence type="ECO:0000256" key="7">
    <source>
        <dbReference type="SAM" id="SignalP"/>
    </source>
</evidence>
<name>A0AAF0X451_DAUCS</name>
<evidence type="ECO:0000256" key="1">
    <source>
        <dbReference type="ARBA" id="ARBA00004167"/>
    </source>
</evidence>
<evidence type="ECO:0000256" key="3">
    <source>
        <dbReference type="ARBA" id="ARBA00022692"/>
    </source>
</evidence>
<keyword evidence="7" id="KW-0732">Signal</keyword>
<dbReference type="Pfam" id="PF14416">
    <property type="entry name" value="PMR5N"/>
    <property type="match status" value="1"/>
</dbReference>
<keyword evidence="4" id="KW-0735">Signal-anchor</keyword>
<dbReference type="InterPro" id="IPR029962">
    <property type="entry name" value="TBL"/>
</dbReference>
<evidence type="ECO:0000256" key="5">
    <source>
        <dbReference type="ARBA" id="ARBA00022989"/>
    </source>
</evidence>
<dbReference type="GO" id="GO:0005794">
    <property type="term" value="C:Golgi apparatus"/>
    <property type="evidence" value="ECO:0007669"/>
    <property type="project" value="TreeGrafter"/>
</dbReference>
<comment type="similarity">
    <text evidence="2">Belongs to the PC-esterase family. TBL subfamily.</text>
</comment>
<dbReference type="GO" id="GO:0016413">
    <property type="term" value="F:O-acetyltransferase activity"/>
    <property type="evidence" value="ECO:0007669"/>
    <property type="project" value="InterPro"/>
</dbReference>